<feature type="domain" description="F-box" evidence="1">
    <location>
        <begin position="1"/>
        <end position="41"/>
    </location>
</feature>
<evidence type="ECO:0000259" key="1">
    <source>
        <dbReference type="PROSITE" id="PS50181"/>
    </source>
</evidence>
<accession>A0A1X2GFM5</accession>
<comment type="caution">
    <text evidence="2">The sequence shown here is derived from an EMBL/GenBank/DDBJ whole genome shotgun (WGS) entry which is preliminary data.</text>
</comment>
<dbReference type="SUPFAM" id="SSF52047">
    <property type="entry name" value="RNI-like"/>
    <property type="match status" value="1"/>
</dbReference>
<dbReference type="PROSITE" id="PS50181">
    <property type="entry name" value="FBOX"/>
    <property type="match status" value="1"/>
</dbReference>
<dbReference type="AlphaFoldDB" id="A0A1X2GFM5"/>
<organism evidence="2 3">
    <name type="scientific">Hesseltinella vesiculosa</name>
    <dbReference type="NCBI Taxonomy" id="101127"/>
    <lineage>
        <taxon>Eukaryota</taxon>
        <taxon>Fungi</taxon>
        <taxon>Fungi incertae sedis</taxon>
        <taxon>Mucoromycota</taxon>
        <taxon>Mucoromycotina</taxon>
        <taxon>Mucoromycetes</taxon>
        <taxon>Mucorales</taxon>
        <taxon>Cunninghamellaceae</taxon>
        <taxon>Hesseltinella</taxon>
    </lineage>
</organism>
<evidence type="ECO:0000313" key="3">
    <source>
        <dbReference type="Proteomes" id="UP000242146"/>
    </source>
</evidence>
<feature type="non-terminal residue" evidence="2">
    <location>
        <position position="1"/>
    </location>
</feature>
<evidence type="ECO:0000313" key="2">
    <source>
        <dbReference type="EMBL" id="ORX52715.1"/>
    </source>
</evidence>
<dbReference type="EMBL" id="MCGT01000017">
    <property type="protein sequence ID" value="ORX52715.1"/>
    <property type="molecule type" value="Genomic_DNA"/>
</dbReference>
<dbReference type="InterPro" id="IPR032675">
    <property type="entry name" value="LRR_dom_sf"/>
</dbReference>
<gene>
    <name evidence="2" type="ORF">DM01DRAFT_1336497</name>
</gene>
<dbReference type="InterPro" id="IPR001810">
    <property type="entry name" value="F-box_dom"/>
</dbReference>
<dbReference type="Proteomes" id="UP000242146">
    <property type="component" value="Unassembled WGS sequence"/>
</dbReference>
<name>A0A1X2GFM5_9FUNG</name>
<sequence length="597" mass="67385">MVPLEVVGYILQQLQPHQLFVTSTVSCDWSRLSHDIMYRKIYIRTSRQWERFIASLQSLSLANREAIRVVRIDGQVLKLETGNAVTDLTILGSLCPRLEEFAILKFEDAIGIVEDTSHCGTWLQGMASFDGANLPLFPFIRCIGTYMNYPAFDRYTVVLGQLTRLTMTTQQLGHQLALQRLPSVPAMFPALETLEIGHGNFSSYLSASTLVCVLHHCPRLRRLSMNELHLYDHRLTEAPAAQTSVECLAFNAMNIDTSEWIPLFTTMFPALRSLCLDFHFKLGMQRIGGMAQGFSDWIIGSSSLTSLRIKELVEASTMTSVLEKLMDAASSGAWDHQLKHFGLTGEPVRRVPSTDRLLERDSSALVRSLDSLQLDLSLFYNRSQPNQRVGKSNLSCKRFRMFPPCNLAPSTLVNLRTLRLQKSGDRIKTSLNWLLHVCPNIRSTALCGFIVQIDACELHHPSPLSVKSGLTELALKRCMVNCASDFLSFLQRDLPRLSSLTLSYVNLLGMLSEPNLDFGDRLMKLLWIEAIATNGKVCTSLRLEETQHFAKQTWFDTPPDSKRIKDHLPSDREHTFHVRCRLADQVLFDLPGSDPIL</sequence>
<reference evidence="2 3" key="1">
    <citation type="submission" date="2016-07" db="EMBL/GenBank/DDBJ databases">
        <title>Pervasive Adenine N6-methylation of Active Genes in Fungi.</title>
        <authorList>
            <consortium name="DOE Joint Genome Institute"/>
            <person name="Mondo S.J."/>
            <person name="Dannebaum R.O."/>
            <person name="Kuo R.C."/>
            <person name="Labutti K."/>
            <person name="Haridas S."/>
            <person name="Kuo A."/>
            <person name="Salamov A."/>
            <person name="Ahrendt S.R."/>
            <person name="Lipzen A."/>
            <person name="Sullivan W."/>
            <person name="Andreopoulos W.B."/>
            <person name="Clum A."/>
            <person name="Lindquist E."/>
            <person name="Daum C."/>
            <person name="Ramamoorthy G.K."/>
            <person name="Gryganskyi A."/>
            <person name="Culley D."/>
            <person name="Magnuson J.K."/>
            <person name="James T.Y."/>
            <person name="O'Malley M.A."/>
            <person name="Stajich J.E."/>
            <person name="Spatafora J.W."/>
            <person name="Visel A."/>
            <person name="Grigoriev I.V."/>
        </authorList>
    </citation>
    <scope>NUCLEOTIDE SEQUENCE [LARGE SCALE GENOMIC DNA]</scope>
    <source>
        <strain evidence="2 3">NRRL 3301</strain>
    </source>
</reference>
<proteinExistence type="predicted"/>
<protein>
    <recommendedName>
        <fullName evidence="1">F-box domain-containing protein</fullName>
    </recommendedName>
</protein>
<keyword evidence="3" id="KW-1185">Reference proteome</keyword>
<dbReference type="Gene3D" id="3.80.10.10">
    <property type="entry name" value="Ribonuclease Inhibitor"/>
    <property type="match status" value="1"/>
</dbReference>